<dbReference type="RefSeq" id="WP_284324116.1">
    <property type="nucleotide sequence ID" value="NZ_BSPP01000004.1"/>
</dbReference>
<evidence type="ECO:0000313" key="2">
    <source>
        <dbReference type="Proteomes" id="UP001157355"/>
    </source>
</evidence>
<gene>
    <name evidence="1" type="ORF">GCM10010873_08780</name>
</gene>
<organism evidence="1 2">
    <name type="scientific">Cypionkella aquatica</name>
    <dbReference type="NCBI Taxonomy" id="1756042"/>
    <lineage>
        <taxon>Bacteria</taxon>
        <taxon>Pseudomonadati</taxon>
        <taxon>Pseudomonadota</taxon>
        <taxon>Alphaproteobacteria</taxon>
        <taxon>Rhodobacterales</taxon>
        <taxon>Paracoccaceae</taxon>
        <taxon>Cypionkella</taxon>
    </lineage>
</organism>
<dbReference type="AlphaFoldDB" id="A0AA37TQ83"/>
<accession>A0AA37TQ83</accession>
<reference evidence="1 2" key="1">
    <citation type="journal article" date="2014" name="Int. J. Syst. Evol. Microbiol.">
        <title>Complete genome sequence of Corynebacterium casei LMG S-19264T (=DSM 44701T), isolated from a smear-ripened cheese.</title>
        <authorList>
            <consortium name="US DOE Joint Genome Institute (JGI-PGF)"/>
            <person name="Walter F."/>
            <person name="Albersmeier A."/>
            <person name="Kalinowski J."/>
            <person name="Ruckert C."/>
        </authorList>
    </citation>
    <scope>NUCLEOTIDE SEQUENCE [LARGE SCALE GENOMIC DNA]</scope>
    <source>
        <strain evidence="1 2">NBRC 111766</strain>
    </source>
</reference>
<dbReference type="EMBL" id="BSPP01000004">
    <property type="protein sequence ID" value="GLS85904.1"/>
    <property type="molecule type" value="Genomic_DNA"/>
</dbReference>
<name>A0AA37TQ83_9RHOB</name>
<evidence type="ECO:0000313" key="1">
    <source>
        <dbReference type="EMBL" id="GLS85904.1"/>
    </source>
</evidence>
<keyword evidence="2" id="KW-1185">Reference proteome</keyword>
<dbReference type="Proteomes" id="UP001157355">
    <property type="component" value="Unassembled WGS sequence"/>
</dbReference>
<sequence>MPNTTTPIETFLAPLSKLALKHPEVEAEVIWAADAEWEPQQGTDALLEAEEIPFYAEGLLLEGFQMHYQILADTDAAKLPAHVRLFFWQADPPALPTPEPGLILLAGATWTA</sequence>
<protein>
    <submittedName>
        <fullName evidence="1">Uncharacterized protein</fullName>
    </submittedName>
</protein>
<comment type="caution">
    <text evidence="1">The sequence shown here is derived from an EMBL/GenBank/DDBJ whole genome shotgun (WGS) entry which is preliminary data.</text>
</comment>
<proteinExistence type="predicted"/>